<dbReference type="InterPro" id="IPR029066">
    <property type="entry name" value="PLP-binding_barrel"/>
</dbReference>
<protein>
    <submittedName>
        <fullName evidence="5">YggS family pyridoxal phosphate enzyme</fullName>
    </submittedName>
</protein>
<proteinExistence type="inferred from homology"/>
<evidence type="ECO:0000313" key="5">
    <source>
        <dbReference type="EMBL" id="GEE03330.1"/>
    </source>
</evidence>
<evidence type="ECO:0000256" key="1">
    <source>
        <dbReference type="ARBA" id="ARBA00022898"/>
    </source>
</evidence>
<dbReference type="NCBIfam" id="TIGR00044">
    <property type="entry name" value="YggS family pyridoxal phosphate-dependent enzyme"/>
    <property type="match status" value="1"/>
</dbReference>
<evidence type="ECO:0000256" key="2">
    <source>
        <dbReference type="PIRSR" id="PIRSR004848-1"/>
    </source>
</evidence>
<keyword evidence="1 2" id="KW-0663">Pyridoxal phosphate</keyword>
<comment type="cofactor">
    <cofactor evidence="2">
        <name>pyridoxal 5'-phosphate</name>
        <dbReference type="ChEBI" id="CHEBI:597326"/>
    </cofactor>
</comment>
<comment type="caution">
    <text evidence="5">The sequence shown here is derived from an EMBL/GenBank/DDBJ whole genome shotgun (WGS) entry which is preliminary data.</text>
</comment>
<reference evidence="6" key="1">
    <citation type="submission" date="2019-06" db="EMBL/GenBank/DDBJ databases">
        <title>Gordonia isolated from sludge of a wastewater treatment plant.</title>
        <authorList>
            <person name="Tamura T."/>
            <person name="Aoyama K."/>
            <person name="Kang Y."/>
            <person name="Saito S."/>
            <person name="Akiyama N."/>
            <person name="Yazawa K."/>
            <person name="Gonoi T."/>
            <person name="Mikami Y."/>
        </authorList>
    </citation>
    <scope>NUCLEOTIDE SEQUENCE [LARGE SCALE GENOMIC DNA]</scope>
    <source>
        <strain evidence="6">NBRC 107696</strain>
    </source>
</reference>
<dbReference type="InterPro" id="IPR011078">
    <property type="entry name" value="PyrdxlP_homeostasis"/>
</dbReference>
<dbReference type="PIRSF" id="PIRSF004848">
    <property type="entry name" value="YBL036c_PLPDEIII"/>
    <property type="match status" value="1"/>
</dbReference>
<feature type="modified residue" description="N6-(pyridoxal phosphate)lysine" evidence="2">
    <location>
        <position position="41"/>
    </location>
</feature>
<sequence length="243" mass="25335">MTQARSAELSAALTAARNRVDAAVRAAGRAEGDVTLLVVTKFFPASDVVALLDLGVREVGESREPEASRKLVEVSRARPDIAFDADMIGRVQRKKARSVARWARRVHSVDSLDLIEALGGAARRSLDDGERTAPLGVLLQMSLDGDPDRGGLVEADLAAAADRVACSDALRLDGLMVIAPLGSPPEAAMADAAAIRERFAASHPDAVEFSAGMSGDLEEAIAAGSTCVRVGTAIMGARPLLSP</sequence>
<dbReference type="AlphaFoldDB" id="A0A7I9VE72"/>
<dbReference type="RefSeq" id="WP_161896859.1">
    <property type="nucleotide sequence ID" value="NZ_BJOV01000005.1"/>
</dbReference>
<evidence type="ECO:0000256" key="3">
    <source>
        <dbReference type="RuleBase" id="RU004514"/>
    </source>
</evidence>
<dbReference type="PANTHER" id="PTHR10146:SF14">
    <property type="entry name" value="PYRIDOXAL PHOSPHATE HOMEOSTASIS PROTEIN"/>
    <property type="match status" value="1"/>
</dbReference>
<dbReference type="GO" id="GO:0030170">
    <property type="term" value="F:pyridoxal phosphate binding"/>
    <property type="evidence" value="ECO:0007669"/>
    <property type="project" value="InterPro"/>
</dbReference>
<organism evidence="5 6">
    <name type="scientific">Gordonia spumicola</name>
    <dbReference type="NCBI Taxonomy" id="589161"/>
    <lineage>
        <taxon>Bacteria</taxon>
        <taxon>Bacillati</taxon>
        <taxon>Actinomycetota</taxon>
        <taxon>Actinomycetes</taxon>
        <taxon>Mycobacteriales</taxon>
        <taxon>Gordoniaceae</taxon>
        <taxon>Gordonia</taxon>
    </lineage>
</organism>
<dbReference type="SUPFAM" id="SSF51419">
    <property type="entry name" value="PLP-binding barrel"/>
    <property type="match status" value="1"/>
</dbReference>
<name>A0A7I9VE72_9ACTN</name>
<dbReference type="Gene3D" id="3.20.20.10">
    <property type="entry name" value="Alanine racemase"/>
    <property type="match status" value="1"/>
</dbReference>
<evidence type="ECO:0000259" key="4">
    <source>
        <dbReference type="Pfam" id="PF01168"/>
    </source>
</evidence>
<gene>
    <name evidence="5" type="ORF">nbrc107696_37760</name>
</gene>
<dbReference type="PANTHER" id="PTHR10146">
    <property type="entry name" value="PROLINE SYNTHETASE CO-TRANSCRIBED BACTERIAL HOMOLOG PROTEIN"/>
    <property type="match status" value="1"/>
</dbReference>
<evidence type="ECO:0000313" key="6">
    <source>
        <dbReference type="Proteomes" id="UP000444960"/>
    </source>
</evidence>
<dbReference type="InterPro" id="IPR001608">
    <property type="entry name" value="Ala_racemase_N"/>
</dbReference>
<feature type="domain" description="Alanine racemase N-terminal" evidence="4">
    <location>
        <begin position="32"/>
        <end position="239"/>
    </location>
</feature>
<dbReference type="Proteomes" id="UP000444960">
    <property type="component" value="Unassembled WGS sequence"/>
</dbReference>
<dbReference type="EMBL" id="BJOV01000005">
    <property type="protein sequence ID" value="GEE03330.1"/>
    <property type="molecule type" value="Genomic_DNA"/>
</dbReference>
<dbReference type="Pfam" id="PF01168">
    <property type="entry name" value="Ala_racemase_N"/>
    <property type="match status" value="1"/>
</dbReference>
<keyword evidence="6" id="KW-1185">Reference proteome</keyword>
<comment type="similarity">
    <text evidence="3">Belongs to the pyridoxal phosphate-binding protein YggS/PROSC family.</text>
</comment>
<dbReference type="OrthoDB" id="9804072at2"/>
<accession>A0A7I9VE72</accession>